<evidence type="ECO:0000313" key="2">
    <source>
        <dbReference type="EMBL" id="EGR29057.1"/>
    </source>
</evidence>
<keyword evidence="1" id="KW-0813">Transport</keyword>
<sequence length="227" mass="26098">MFKKLVAFKVKYYNQTKIEFRFQNGLTDAIAQLRGALNRKQWKQDPSVKQFTNQIDKVLAGNVYTGMRDLQSLFQNAKELREISEYLKKNINSYDKTREISEADNILNDLGYYQIISKSTCLLSAGEVLQACQKFQQLGFNAKVNEYDGIKVIESTTYNENEDFQNNIGKYISYEIGVTAEQLAKNLKLSVQVTRIKLNKAMSIGKVILADRIEGKSYFKNIILDLK</sequence>
<evidence type="ECO:0000256" key="1">
    <source>
        <dbReference type="RuleBase" id="RU367095"/>
    </source>
</evidence>
<dbReference type="PANTHER" id="PTHR13128:SF12">
    <property type="entry name" value="VACUOLAR PROTEIN-SORTING-ASSOCIATED PROTEIN 36"/>
    <property type="match status" value="1"/>
</dbReference>
<dbReference type="EMBL" id="GL984190">
    <property type="protein sequence ID" value="EGR29057.1"/>
    <property type="molecule type" value="Genomic_DNA"/>
</dbReference>
<dbReference type="STRING" id="857967.G0R0E8"/>
<dbReference type="Gene3D" id="1.10.10.10">
    <property type="entry name" value="Winged helix-like DNA-binding domain superfamily/Winged helix DNA-binding domain"/>
    <property type="match status" value="1"/>
</dbReference>
<dbReference type="Proteomes" id="UP000008983">
    <property type="component" value="Unassembled WGS sequence"/>
</dbReference>
<dbReference type="GO" id="GO:0043130">
    <property type="term" value="F:ubiquitin binding"/>
    <property type="evidence" value="ECO:0007669"/>
    <property type="project" value="UniProtKB-UniRule"/>
</dbReference>
<comment type="function">
    <text evidence="1">Component of the ESCRT-II complex (endosomal sorting complex required for transport II), which is required for multivesicular body (MVB) formation and sorting of endosomal cargo proteins into MVBs.</text>
</comment>
<dbReference type="InterPro" id="IPR036390">
    <property type="entry name" value="WH_DNA-bd_sf"/>
</dbReference>
<dbReference type="GeneID" id="14905151"/>
<dbReference type="eggNOG" id="KOG2760">
    <property type="taxonomic scope" value="Eukaryota"/>
</dbReference>
<comment type="similarity">
    <text evidence="1">Belongs to the VPS36 family.</text>
</comment>
<proteinExistence type="inferred from homology"/>
<reference evidence="2 3" key="1">
    <citation type="submission" date="2011-07" db="EMBL/GenBank/DDBJ databases">
        <authorList>
            <person name="Coyne R."/>
            <person name="Brami D."/>
            <person name="Johnson J."/>
            <person name="Hostetler J."/>
            <person name="Hannick L."/>
            <person name="Clark T."/>
            <person name="Cassidy-Hanley D."/>
            <person name="Inman J."/>
        </authorList>
    </citation>
    <scope>NUCLEOTIDE SEQUENCE [LARGE SCALE GENOMIC DNA]</scope>
    <source>
        <strain evidence="2 3">G5</strain>
    </source>
</reference>
<accession>G0R0E8</accession>
<dbReference type="GO" id="GO:0043328">
    <property type="term" value="P:protein transport to vacuole involved in ubiquitin-dependent protein catabolic process via the multivesicular body sorting pathway"/>
    <property type="evidence" value="ECO:0007669"/>
    <property type="project" value="UniProtKB-UniRule"/>
</dbReference>
<keyword evidence="1" id="KW-0653">Protein transport</keyword>
<dbReference type="GO" id="GO:0000814">
    <property type="term" value="C:ESCRT II complex"/>
    <property type="evidence" value="ECO:0007669"/>
    <property type="project" value="UniProtKB-UniRule"/>
</dbReference>
<evidence type="ECO:0000313" key="3">
    <source>
        <dbReference type="Proteomes" id="UP000008983"/>
    </source>
</evidence>
<comment type="subcellular location">
    <subcellularLocation>
        <location evidence="1">Cytoplasm</location>
    </subcellularLocation>
    <subcellularLocation>
        <location evidence="1">Endosome</location>
    </subcellularLocation>
</comment>
<dbReference type="InterPro" id="IPR037855">
    <property type="entry name" value="Vps36"/>
</dbReference>
<keyword evidence="1" id="KW-0967">Endosome</keyword>
<gene>
    <name evidence="2" type="ORF">IMG5_164020</name>
</gene>
<dbReference type="GO" id="GO:0031902">
    <property type="term" value="C:late endosome membrane"/>
    <property type="evidence" value="ECO:0007669"/>
    <property type="project" value="UniProtKB-UniRule"/>
</dbReference>
<protein>
    <recommendedName>
        <fullName evidence="1">Vacuolar protein-sorting-associated protein 36</fullName>
    </recommendedName>
    <alternativeName>
        <fullName evidence="1">ESCRT-II complex subunit VPS36</fullName>
    </alternativeName>
</protein>
<comment type="subunit">
    <text evidence="1">Component of the endosomal sorting complex required for transport II (ESCRT-II).</text>
</comment>
<dbReference type="InParanoid" id="G0R0E8"/>
<dbReference type="SUPFAM" id="SSF46785">
    <property type="entry name" value="Winged helix' DNA-binding domain"/>
    <property type="match status" value="1"/>
</dbReference>
<keyword evidence="3" id="KW-1185">Reference proteome</keyword>
<name>G0R0E8_ICHMU</name>
<organism evidence="2 3">
    <name type="scientific">Ichthyophthirius multifiliis</name>
    <name type="common">White spot disease agent</name>
    <name type="synonym">Ich</name>
    <dbReference type="NCBI Taxonomy" id="5932"/>
    <lineage>
        <taxon>Eukaryota</taxon>
        <taxon>Sar</taxon>
        <taxon>Alveolata</taxon>
        <taxon>Ciliophora</taxon>
        <taxon>Intramacronucleata</taxon>
        <taxon>Oligohymenophorea</taxon>
        <taxon>Hymenostomatida</taxon>
        <taxon>Ophryoglenina</taxon>
        <taxon>Ichthyophthirius</taxon>
    </lineage>
</organism>
<dbReference type="RefSeq" id="XP_004030293.1">
    <property type="nucleotide sequence ID" value="XM_004030245.1"/>
</dbReference>
<dbReference type="InterPro" id="IPR036388">
    <property type="entry name" value="WH-like_DNA-bd_sf"/>
</dbReference>
<dbReference type="PANTHER" id="PTHR13128">
    <property type="entry name" value="VACUOLAR PROTEIN-SORTING-ASSOCIATED PROTEIN 36"/>
    <property type="match status" value="1"/>
</dbReference>
<dbReference type="OrthoDB" id="271448at2759"/>
<dbReference type="InterPro" id="IPR040608">
    <property type="entry name" value="Snf8/Vps36"/>
</dbReference>
<dbReference type="GO" id="GO:0032266">
    <property type="term" value="F:phosphatidylinositol-3-phosphate binding"/>
    <property type="evidence" value="ECO:0007669"/>
    <property type="project" value="UniProtKB-UniRule"/>
</dbReference>
<keyword evidence="1" id="KW-0963">Cytoplasm</keyword>
<dbReference type="AlphaFoldDB" id="G0R0E8"/>
<dbReference type="Pfam" id="PF04157">
    <property type="entry name" value="EAP30"/>
    <property type="match status" value="1"/>
</dbReference>